<evidence type="ECO:0000313" key="2">
    <source>
        <dbReference type="Proteomes" id="UP000321570"/>
    </source>
</evidence>
<name>A0A564YNL0_HYMDI</name>
<dbReference type="AlphaFoldDB" id="A0A564YNL0"/>
<dbReference type="EMBL" id="CABIJS010000321">
    <property type="protein sequence ID" value="VUZ48862.1"/>
    <property type="molecule type" value="Genomic_DNA"/>
</dbReference>
<evidence type="ECO:0000313" key="1">
    <source>
        <dbReference type="EMBL" id="VUZ48862.1"/>
    </source>
</evidence>
<dbReference type="Proteomes" id="UP000321570">
    <property type="component" value="Unassembled WGS sequence"/>
</dbReference>
<accession>A0A564YNL0</accession>
<protein>
    <submittedName>
        <fullName evidence="1">Uncharacterized protein</fullName>
    </submittedName>
</protein>
<reference evidence="1 2" key="1">
    <citation type="submission" date="2019-07" db="EMBL/GenBank/DDBJ databases">
        <authorList>
            <person name="Jastrzebski P J."/>
            <person name="Paukszto L."/>
            <person name="Jastrzebski P J."/>
        </authorList>
    </citation>
    <scope>NUCLEOTIDE SEQUENCE [LARGE SCALE GENOMIC DNA]</scope>
    <source>
        <strain evidence="1 2">WMS-il1</strain>
    </source>
</reference>
<sequence length="70" mass="7927">MIYDVEVADYGSVACSSNKDEISSPPGRSVLEDLRMNCLQREILKEILIIFPLFNIPSISENVIFFLVPH</sequence>
<organism evidence="1 2">
    <name type="scientific">Hymenolepis diminuta</name>
    <name type="common">Rat tapeworm</name>
    <dbReference type="NCBI Taxonomy" id="6216"/>
    <lineage>
        <taxon>Eukaryota</taxon>
        <taxon>Metazoa</taxon>
        <taxon>Spiralia</taxon>
        <taxon>Lophotrochozoa</taxon>
        <taxon>Platyhelminthes</taxon>
        <taxon>Cestoda</taxon>
        <taxon>Eucestoda</taxon>
        <taxon>Cyclophyllidea</taxon>
        <taxon>Hymenolepididae</taxon>
        <taxon>Hymenolepis</taxon>
    </lineage>
</organism>
<proteinExistence type="predicted"/>
<keyword evidence="2" id="KW-1185">Reference proteome</keyword>
<gene>
    <name evidence="1" type="ORF">WMSIL1_LOCUS8084</name>
</gene>